<evidence type="ECO:0000256" key="1">
    <source>
        <dbReference type="ARBA" id="ARBA00023125"/>
    </source>
</evidence>
<evidence type="ECO:0000259" key="2">
    <source>
        <dbReference type="PROSITE" id="PS50937"/>
    </source>
</evidence>
<sequence length="294" mass="31927">MDGAEELITVAAVARRVGLAPATLRTWDRRYGLGPSAHKAGSHRRYCALDVARLMFMRRLIASGVSPSDAAARAKGHSDEISLDADTCNFKDSDELVATLLNAAKSFDSEFIEQELRRELVKNGTVITWTHVIAPVFVALGRIWEETGKGIDFEHTFTEIVQRLLQESISANKEEVNTRPVLLAAVGNELHSIAVYALAAALAERGIKSHMLGAFTPQEALQGAVERTVPPAIFLWASLKQNGDSSFFRSLPAVRPAPRIVLGGPGWDRDSCDGVVLAEDLSQACLEIERAVGL</sequence>
<dbReference type="InterPro" id="IPR036594">
    <property type="entry name" value="Meth_synthase_dom"/>
</dbReference>
<dbReference type="Gene3D" id="1.10.1660.10">
    <property type="match status" value="1"/>
</dbReference>
<dbReference type="SUPFAM" id="SSF52242">
    <property type="entry name" value="Cobalamin (vitamin B12)-binding domain"/>
    <property type="match status" value="1"/>
</dbReference>
<dbReference type="Gene3D" id="3.40.50.280">
    <property type="entry name" value="Cobalamin-binding domain"/>
    <property type="match status" value="1"/>
</dbReference>
<dbReference type="PANTHER" id="PTHR30204">
    <property type="entry name" value="REDOX-CYCLING DRUG-SENSING TRANSCRIPTIONAL ACTIVATOR SOXR"/>
    <property type="match status" value="1"/>
</dbReference>
<dbReference type="SMART" id="SM00422">
    <property type="entry name" value="HTH_MERR"/>
    <property type="match status" value="1"/>
</dbReference>
<dbReference type="PANTHER" id="PTHR30204:SF97">
    <property type="entry name" value="MERR FAMILY REGULATORY PROTEIN"/>
    <property type="match status" value="1"/>
</dbReference>
<dbReference type="Pfam" id="PF13411">
    <property type="entry name" value="MerR_1"/>
    <property type="match status" value="1"/>
</dbReference>
<dbReference type="Gene3D" id="1.10.1240.10">
    <property type="entry name" value="Methionine synthase domain"/>
    <property type="match status" value="1"/>
</dbReference>
<reference evidence="3" key="1">
    <citation type="submission" date="2020-05" db="EMBL/GenBank/DDBJ databases">
        <authorList>
            <person name="Chiriac C."/>
            <person name="Salcher M."/>
            <person name="Ghai R."/>
            <person name="Kavagutti S V."/>
        </authorList>
    </citation>
    <scope>NUCLEOTIDE SEQUENCE</scope>
</reference>
<organism evidence="3">
    <name type="scientific">freshwater metagenome</name>
    <dbReference type="NCBI Taxonomy" id="449393"/>
    <lineage>
        <taxon>unclassified sequences</taxon>
        <taxon>metagenomes</taxon>
        <taxon>ecological metagenomes</taxon>
    </lineage>
</organism>
<dbReference type="GO" id="GO:0003677">
    <property type="term" value="F:DNA binding"/>
    <property type="evidence" value="ECO:0007669"/>
    <property type="project" value="UniProtKB-KW"/>
</dbReference>
<dbReference type="GO" id="GO:0031419">
    <property type="term" value="F:cobalamin binding"/>
    <property type="evidence" value="ECO:0007669"/>
    <property type="project" value="InterPro"/>
</dbReference>
<dbReference type="GO" id="GO:0046872">
    <property type="term" value="F:metal ion binding"/>
    <property type="evidence" value="ECO:0007669"/>
    <property type="project" value="InterPro"/>
</dbReference>
<dbReference type="EMBL" id="CAEZUG010000109">
    <property type="protein sequence ID" value="CAB4602322.1"/>
    <property type="molecule type" value="Genomic_DNA"/>
</dbReference>
<protein>
    <submittedName>
        <fullName evidence="3">Unannotated protein</fullName>
    </submittedName>
</protein>
<feature type="domain" description="HTH merR-type" evidence="2">
    <location>
        <begin position="7"/>
        <end position="76"/>
    </location>
</feature>
<dbReference type="InterPro" id="IPR047057">
    <property type="entry name" value="MerR_fam"/>
</dbReference>
<dbReference type="InterPro" id="IPR036724">
    <property type="entry name" value="Cobalamin-bd_sf"/>
</dbReference>
<dbReference type="SUPFAM" id="SSF46955">
    <property type="entry name" value="Putative DNA-binding domain"/>
    <property type="match status" value="1"/>
</dbReference>
<dbReference type="GO" id="GO:0003700">
    <property type="term" value="F:DNA-binding transcription factor activity"/>
    <property type="evidence" value="ECO:0007669"/>
    <property type="project" value="InterPro"/>
</dbReference>
<accession>A0A6J6GLV7</accession>
<dbReference type="InterPro" id="IPR009061">
    <property type="entry name" value="DNA-bd_dom_put_sf"/>
</dbReference>
<dbReference type="PROSITE" id="PS50937">
    <property type="entry name" value="HTH_MERR_2"/>
    <property type="match status" value="1"/>
</dbReference>
<dbReference type="AlphaFoldDB" id="A0A6J6GLV7"/>
<keyword evidence="1" id="KW-0238">DNA-binding</keyword>
<gene>
    <name evidence="3" type="ORF">UFOPK1795_01271</name>
</gene>
<dbReference type="InterPro" id="IPR000551">
    <property type="entry name" value="MerR-type_HTH_dom"/>
</dbReference>
<proteinExistence type="predicted"/>
<evidence type="ECO:0000313" key="3">
    <source>
        <dbReference type="EMBL" id="CAB4602322.1"/>
    </source>
</evidence>
<name>A0A6J6GLV7_9ZZZZ</name>
<dbReference type="CDD" id="cd01104">
    <property type="entry name" value="HTH_MlrA-CarA"/>
    <property type="match status" value="1"/>
</dbReference>